<dbReference type="Gene3D" id="2.180.10.10">
    <property type="entry name" value="RHS repeat-associated core"/>
    <property type="match status" value="2"/>
</dbReference>
<feature type="domain" description="DUF6531" evidence="2">
    <location>
        <begin position="292"/>
        <end position="364"/>
    </location>
</feature>
<dbReference type="InterPro" id="IPR022385">
    <property type="entry name" value="Rhs_assc_core"/>
</dbReference>
<comment type="caution">
    <text evidence="4">The sequence shown here is derived from an EMBL/GenBank/DDBJ whole genome shotgun (WGS) entry which is preliminary data.</text>
</comment>
<dbReference type="InterPro" id="IPR006530">
    <property type="entry name" value="YD"/>
</dbReference>
<dbReference type="Proteomes" id="UP000627292">
    <property type="component" value="Unassembled WGS sequence"/>
</dbReference>
<dbReference type="CDD" id="cd14740">
    <property type="entry name" value="PAAR_4"/>
    <property type="match status" value="1"/>
</dbReference>
<dbReference type="NCBIfam" id="TIGR01643">
    <property type="entry name" value="YD_repeat_2x"/>
    <property type="match status" value="3"/>
</dbReference>
<dbReference type="RefSeq" id="WP_188959101.1">
    <property type="nucleotide sequence ID" value="NZ_BMIB01000008.1"/>
</dbReference>
<dbReference type="InterPro" id="IPR056823">
    <property type="entry name" value="TEN-like_YD-shell"/>
</dbReference>
<proteinExistence type="predicted"/>
<sequence length="1434" mass="160801">MSIAAQALGNAVTTPAPRKGFGELFAEKKDKLDRFQKQMAGVLPAMPGQSVAKFYDLAMGIDFHSSVFPPSPLLPVPHIGMIFDIMGAVMSAIASVLPEPPPPPPVKEGEEPPEQPVTLASVCTAIVNAMKPSVQVHGRWVANAGTGIQHLPGIVAHIPFPVITPMASSEMFMGSSTVLADGGPCSTRFHPALSCNLVGFPAMPRMNKPKTRMALMAPTSMLLIETSGGKPVLVGGPPTIDLFQLGFQLALKGMGKLWKRTGKGLQKVADRVKPKNPRLGNVLQFIKCRLFGEPVDAATGRVYANHTDFSLPGPIPFIWKRTYYSDAEVNGPLGYNWHHSYNMGIYNMGNGGVTLRLQDGREIAMPAVAYGEVGYDRSEQLFLTCDAMGWLVTDADKLQYRFQAPTNQEGFHMLSSIATTDGVAIHFDYDARGCLREITDSRGQVIAVDTDTEGRILRLYTFANGTTVVFIEYRYDEQGNMMYTGDASGGHRYFTYNGHLLVEYRNAMEQRFYWEYEGNGESARCIHTWGDGGILEYWASYTEGLTVVRNSLGFTTHYYYDERKLIYKIEDGAGGITRQVYNEHGEPEVLINPGGLSQRFEYNVYGRLIKAVNENELATSFSYDERLNLISIQQPSGATISWEYDNLDRIRTKQFPDGRRLQFTYEGVYMNAITDGSGRSVHFYFNNRHDLVKQTYPNGSFQQWKYDDLGNTVQITDAGGNITTCSYDNAGNIVAMEEPDGNRQFFTYDANANLIHARDDLREVRFSYGSLGVLLSRTQNGRKIKYVYDTELQLKSIANESGEVYRFSLDGIGNVVSEWGFDGLNRRYERDAAGRVKRILRPNNQWVAYEYDGTGNVVSEQYDDDSGTAFKYNKDGLLIAAQNADTGIRLIRNKAGKVIQEIQGGYTVERTYDSEGNAVLLKSNLGASVLFEHDRMGSVTRMQSGDWQAEWLYDMQGLELQRKMSGGVSVVTERDKLGRVIGRTIETAYPEINRTRYKWGRGNRLLQISSGIGKSVTDFDYDEWDNLTCATYSVAQDVEKVYRLPDKIGNLFHSTDQKESAYGKGGQLVQNEKYNYYYDREGNRIFKEFRKNNGIVVKDKQLLEKELGIVFTGSASGWRYHWHSNGLLHKVILPHGGEVVYYYDALARRIAREYKGSVTRWVWDGNVVLHEWSYEGSFPPGRLIEESGALTEVKEPVTNVTTWLYEDGSLVPCARQEGAEHYSVVADYMGTPTHAFDKAGNKVWERDLDCYGKVRNETGRTGMVLHTWQGQWLDAETGLSYNRFRYYDPETGHYLSQDPIRLEGGYHLYAYVHDPNTWLDPFGLNLVNGVPQNPGVVRRFMSKAEFKEFKKNGFKFDPNDSRGGISVTSVKVDPKNPDAIKRSTGALGADYYADINTVGKNVELKGKTKGGVMDWKIKDNVSPDDIINTGKVCK</sequence>
<dbReference type="NCBIfam" id="TIGR03696">
    <property type="entry name" value="Rhs_assc_core"/>
    <property type="match status" value="1"/>
</dbReference>
<evidence type="ECO:0000259" key="2">
    <source>
        <dbReference type="Pfam" id="PF20148"/>
    </source>
</evidence>
<dbReference type="InterPro" id="IPR050708">
    <property type="entry name" value="T6SS_VgrG/RHS"/>
</dbReference>
<dbReference type="Pfam" id="PF20148">
    <property type="entry name" value="DUF6531"/>
    <property type="match status" value="1"/>
</dbReference>
<dbReference type="PANTHER" id="PTHR32305">
    <property type="match status" value="1"/>
</dbReference>
<evidence type="ECO:0000313" key="5">
    <source>
        <dbReference type="Proteomes" id="UP000627292"/>
    </source>
</evidence>
<feature type="domain" description="Teneurin-like YD-shell" evidence="3">
    <location>
        <begin position="1199"/>
        <end position="1298"/>
    </location>
</feature>
<dbReference type="EMBL" id="BMIB01000008">
    <property type="protein sequence ID" value="GGH82642.1"/>
    <property type="molecule type" value="Genomic_DNA"/>
</dbReference>
<reference evidence="4" key="2">
    <citation type="submission" date="2020-09" db="EMBL/GenBank/DDBJ databases">
        <authorList>
            <person name="Sun Q."/>
            <person name="Zhou Y."/>
        </authorList>
    </citation>
    <scope>NUCLEOTIDE SEQUENCE</scope>
    <source>
        <strain evidence="4">CGMCC 1.15290</strain>
    </source>
</reference>
<reference evidence="4" key="1">
    <citation type="journal article" date="2014" name="Int. J. Syst. Evol. Microbiol.">
        <title>Complete genome sequence of Corynebacterium casei LMG S-19264T (=DSM 44701T), isolated from a smear-ripened cheese.</title>
        <authorList>
            <consortium name="US DOE Joint Genome Institute (JGI-PGF)"/>
            <person name="Walter F."/>
            <person name="Albersmeier A."/>
            <person name="Kalinowski J."/>
            <person name="Ruckert C."/>
        </authorList>
    </citation>
    <scope>NUCLEOTIDE SEQUENCE</scope>
    <source>
        <strain evidence="4">CGMCC 1.15290</strain>
    </source>
</reference>
<evidence type="ECO:0000259" key="3">
    <source>
        <dbReference type="Pfam" id="PF25023"/>
    </source>
</evidence>
<keyword evidence="5" id="KW-1185">Reference proteome</keyword>
<evidence type="ECO:0000256" key="1">
    <source>
        <dbReference type="ARBA" id="ARBA00022737"/>
    </source>
</evidence>
<dbReference type="InterPro" id="IPR045351">
    <property type="entry name" value="DUF6531"/>
</dbReference>
<gene>
    <name evidence="4" type="ORF">GCM10011379_56830</name>
</gene>
<protein>
    <submittedName>
        <fullName evidence="4">Type IV secretion protein Rhs</fullName>
    </submittedName>
</protein>
<feature type="domain" description="Teneurin-like YD-shell" evidence="3">
    <location>
        <begin position="557"/>
        <end position="722"/>
    </location>
</feature>
<evidence type="ECO:0000313" key="4">
    <source>
        <dbReference type="EMBL" id="GGH82642.1"/>
    </source>
</evidence>
<dbReference type="Pfam" id="PF25023">
    <property type="entry name" value="TEN_YD-shell"/>
    <property type="match status" value="2"/>
</dbReference>
<keyword evidence="1" id="KW-0677">Repeat</keyword>
<dbReference type="SUPFAM" id="SSF50960">
    <property type="entry name" value="TolB, C-terminal domain"/>
    <property type="match status" value="1"/>
</dbReference>
<organism evidence="4 5">
    <name type="scientific">Filimonas zeae</name>
    <dbReference type="NCBI Taxonomy" id="1737353"/>
    <lineage>
        <taxon>Bacteria</taxon>
        <taxon>Pseudomonadati</taxon>
        <taxon>Bacteroidota</taxon>
        <taxon>Chitinophagia</taxon>
        <taxon>Chitinophagales</taxon>
        <taxon>Chitinophagaceae</taxon>
        <taxon>Filimonas</taxon>
    </lineage>
</organism>
<name>A0A917J5S2_9BACT</name>
<accession>A0A917J5S2</accession>
<dbReference type="PANTHER" id="PTHR32305:SF15">
    <property type="entry name" value="PROTEIN RHSA-RELATED"/>
    <property type="match status" value="1"/>
</dbReference>